<dbReference type="GO" id="GO:0008168">
    <property type="term" value="F:methyltransferase activity"/>
    <property type="evidence" value="ECO:0007669"/>
    <property type="project" value="UniProtKB-KW"/>
</dbReference>
<sequence length="199" mass="22124">MVPPSSPAALRNREPIADILADELPDTGLVLEIASGSGEHATYFAERFPALEWQPTDRDEQARLAMLARFAEEARDNLRGPLGLDAALGQWPVESASALLCINMVHISPWPATVGLFEGAARVLAVEAPLIVYGPFFEGRTETAMSNVEFDRSLRSRDPRWGLRPREDLDRLADRSGFDLSRRVEMPANNLLLVYRKRA</sequence>
<keyword evidence="1" id="KW-0489">Methyltransferase</keyword>
<proteinExistence type="predicted"/>
<dbReference type="PANTHER" id="PTHR20974">
    <property type="entry name" value="UPF0585 PROTEIN CG18661"/>
    <property type="match status" value="1"/>
</dbReference>
<dbReference type="SUPFAM" id="SSF53335">
    <property type="entry name" value="S-adenosyl-L-methionine-dependent methyltransferases"/>
    <property type="match status" value="1"/>
</dbReference>
<dbReference type="Gene3D" id="3.40.50.150">
    <property type="entry name" value="Vaccinia Virus protein VP39"/>
    <property type="match status" value="1"/>
</dbReference>
<dbReference type="PANTHER" id="PTHR20974:SF0">
    <property type="entry name" value="UPF0585 PROTEIN CG18661"/>
    <property type="match status" value="1"/>
</dbReference>
<gene>
    <name evidence="1" type="ORF">GCM10010923_15610</name>
</gene>
<dbReference type="GO" id="GO:0032259">
    <property type="term" value="P:methylation"/>
    <property type="evidence" value="ECO:0007669"/>
    <property type="project" value="UniProtKB-KW"/>
</dbReference>
<evidence type="ECO:0000313" key="2">
    <source>
        <dbReference type="Proteomes" id="UP000603317"/>
    </source>
</evidence>
<keyword evidence="2" id="KW-1185">Reference proteome</keyword>
<evidence type="ECO:0000313" key="1">
    <source>
        <dbReference type="EMBL" id="GGA06597.1"/>
    </source>
</evidence>
<dbReference type="RefSeq" id="WP_188642159.1">
    <property type="nucleotide sequence ID" value="NZ_BMID01000001.1"/>
</dbReference>
<accession>A0ABQ1FD05</accession>
<dbReference type="EMBL" id="BMID01000001">
    <property type="protein sequence ID" value="GGA06597.1"/>
    <property type="molecule type" value="Genomic_DNA"/>
</dbReference>
<keyword evidence="1" id="KW-0808">Transferase</keyword>
<dbReference type="InterPro" id="IPR010342">
    <property type="entry name" value="DUF938"/>
</dbReference>
<organism evidence="1 2">
    <name type="scientific">Blastomonas marina</name>
    <dbReference type="NCBI Taxonomy" id="1867408"/>
    <lineage>
        <taxon>Bacteria</taxon>
        <taxon>Pseudomonadati</taxon>
        <taxon>Pseudomonadota</taxon>
        <taxon>Alphaproteobacteria</taxon>
        <taxon>Sphingomonadales</taxon>
        <taxon>Sphingomonadaceae</taxon>
        <taxon>Blastomonas</taxon>
    </lineage>
</organism>
<name>A0ABQ1FD05_9SPHN</name>
<dbReference type="Pfam" id="PF06080">
    <property type="entry name" value="DUF938"/>
    <property type="match status" value="1"/>
</dbReference>
<comment type="caution">
    <text evidence="1">The sequence shown here is derived from an EMBL/GenBank/DDBJ whole genome shotgun (WGS) entry which is preliminary data.</text>
</comment>
<reference evidence="2" key="1">
    <citation type="journal article" date="2019" name="Int. J. Syst. Evol. Microbiol.">
        <title>The Global Catalogue of Microorganisms (GCM) 10K type strain sequencing project: providing services to taxonomists for standard genome sequencing and annotation.</title>
        <authorList>
            <consortium name="The Broad Institute Genomics Platform"/>
            <consortium name="The Broad Institute Genome Sequencing Center for Infectious Disease"/>
            <person name="Wu L."/>
            <person name="Ma J."/>
        </authorList>
    </citation>
    <scope>NUCLEOTIDE SEQUENCE [LARGE SCALE GENOMIC DNA]</scope>
    <source>
        <strain evidence="2">CGMCC 1.15297</strain>
    </source>
</reference>
<dbReference type="Proteomes" id="UP000603317">
    <property type="component" value="Unassembled WGS sequence"/>
</dbReference>
<dbReference type="InterPro" id="IPR029063">
    <property type="entry name" value="SAM-dependent_MTases_sf"/>
</dbReference>
<protein>
    <submittedName>
        <fullName evidence="1">SAM-dependent methyltransferase</fullName>
    </submittedName>
</protein>